<dbReference type="InterPro" id="IPR036188">
    <property type="entry name" value="FAD/NAD-bd_sf"/>
</dbReference>
<dbReference type="InterPro" id="IPR052189">
    <property type="entry name" value="L-asp_N-monooxygenase_NS-form"/>
</dbReference>
<gene>
    <name evidence="3" type="ORF">ACEZDB_01685</name>
    <name evidence="2" type="ORF">ACEZDG_10395</name>
</gene>
<reference evidence="4 5" key="1">
    <citation type="submission" date="2024-09" db="EMBL/GenBank/DDBJ databases">
        <authorList>
            <person name="Lee S.D."/>
        </authorList>
    </citation>
    <scope>NUCLEOTIDE SEQUENCE [LARGE SCALE GENOMIC DNA]</scope>
    <source>
        <strain evidence="2 5">N1-1</strain>
        <strain evidence="3 4">N1-3</strain>
    </source>
</reference>
<organism evidence="2 5">
    <name type="scientific">Streptacidiphilus alkalitolerans</name>
    <dbReference type="NCBI Taxonomy" id="3342712"/>
    <lineage>
        <taxon>Bacteria</taxon>
        <taxon>Bacillati</taxon>
        <taxon>Actinomycetota</taxon>
        <taxon>Actinomycetes</taxon>
        <taxon>Kitasatosporales</taxon>
        <taxon>Streptomycetaceae</taxon>
        <taxon>Streptacidiphilus</taxon>
    </lineage>
</organism>
<dbReference type="SUPFAM" id="SSF51905">
    <property type="entry name" value="FAD/NAD(P)-binding domain"/>
    <property type="match status" value="1"/>
</dbReference>
<name>A0ABV6V7I6_9ACTN</name>
<protein>
    <submittedName>
        <fullName evidence="2">FAD/NAD(P)-binding protein</fullName>
    </submittedName>
</protein>
<dbReference type="RefSeq" id="WP_380506896.1">
    <property type="nucleotide sequence ID" value="NZ_JBHEZX010000004.1"/>
</dbReference>
<evidence type="ECO:0000313" key="2">
    <source>
        <dbReference type="EMBL" id="MFC1409690.1"/>
    </source>
</evidence>
<comment type="caution">
    <text evidence="2">The sequence shown here is derived from an EMBL/GenBank/DDBJ whole genome shotgun (WGS) entry which is preliminary data.</text>
</comment>
<dbReference type="InterPro" id="IPR038732">
    <property type="entry name" value="HpyO/CreE_NAD-binding"/>
</dbReference>
<proteinExistence type="predicted"/>
<feature type="domain" description="FAD-dependent urate hydroxylase HpyO/Asp monooxygenase CreE-like FAD/NAD(P)-binding" evidence="1">
    <location>
        <begin position="10"/>
        <end position="196"/>
    </location>
</feature>
<sequence length="667" mass="72856">MQPRKLDVCIVGAGPRGVSVLERLCANERHSPSADHVTVHLIDPAQPGSGQVWRTGQSRHLLMNTVASQVTVYTDESVDIEGPICGGPSLYAWARQLLAENSKADPDPAFAGYDDGTLAEARDLGPDSYPTRAFYGLYLTWAYQQLTATAPDHVTVVAHRTRATALDDDEAGTQTVRLADGTVLAGLDAVVLAQGHVPAEPTRQERELTAFARRHGLRYLPPANPADLDLSAAAPGQPVLLRGLGLNFFDHMALFTVGRGGTFERVDGALVYRPSGREPKLYAGSRRGIPFHARGDNQKGAHGRYFPRLLTPALIAELRARAEQGARIDFSTELWPLIAKEVESVYYGALLVAQGRQTEKAEFVNRYLYAPAGTPERYLLHSYGIAPEQRWTWTRLGRPYGDRTFADQADFRGWLLDYLRNDLAEARGGNIDSPLKAALDVMRDLRNEIRIAVDHGGLDGYSHREHLESWYTPFNGFLSIGPPASRIEEMIALIEAGVLEVVLPGTRFLPDEAKGAFVTVNGDAVAGEQVRANVLIEARLPEPDLRRTADPLLRHLLETGQCRAFTVPGYDGQRYETGGLEVSARPNRVVDHAGHVHPRRFAYGVPTEAVHWVTAAGIRPGVNSVTLVDSDAIAQAIRSLPTALPAALRIARNAAHHPTFTQAEAVA</sequence>
<dbReference type="EMBL" id="JBHEZX010000004">
    <property type="protein sequence ID" value="MFC1409690.1"/>
    <property type="molecule type" value="Genomic_DNA"/>
</dbReference>
<dbReference type="Proteomes" id="UP001592530">
    <property type="component" value="Unassembled WGS sequence"/>
</dbReference>
<dbReference type="PANTHER" id="PTHR40254:SF1">
    <property type="entry name" value="BLR0577 PROTEIN"/>
    <property type="match status" value="1"/>
</dbReference>
<dbReference type="PANTHER" id="PTHR40254">
    <property type="entry name" value="BLR0577 PROTEIN"/>
    <property type="match status" value="1"/>
</dbReference>
<evidence type="ECO:0000313" key="3">
    <source>
        <dbReference type="EMBL" id="MFC1429369.1"/>
    </source>
</evidence>
<accession>A0ABV6V7I6</accession>
<dbReference type="EMBL" id="JBHEZY010000001">
    <property type="protein sequence ID" value="MFC1429369.1"/>
    <property type="molecule type" value="Genomic_DNA"/>
</dbReference>
<evidence type="ECO:0000313" key="4">
    <source>
        <dbReference type="Proteomes" id="UP001592530"/>
    </source>
</evidence>
<evidence type="ECO:0000313" key="5">
    <source>
        <dbReference type="Proteomes" id="UP001592582"/>
    </source>
</evidence>
<evidence type="ECO:0000259" key="1">
    <source>
        <dbReference type="Pfam" id="PF13454"/>
    </source>
</evidence>
<dbReference type="Proteomes" id="UP001592582">
    <property type="component" value="Unassembled WGS sequence"/>
</dbReference>
<keyword evidence="5" id="KW-1185">Reference proteome</keyword>
<dbReference type="Pfam" id="PF13454">
    <property type="entry name" value="NAD_binding_9"/>
    <property type="match status" value="1"/>
</dbReference>